<feature type="transmembrane region" description="Helical" evidence="7">
    <location>
        <begin position="67"/>
        <end position="88"/>
    </location>
</feature>
<feature type="transmembrane region" description="Helical" evidence="7">
    <location>
        <begin position="266"/>
        <end position="284"/>
    </location>
</feature>
<accession>A0A2T6AFZ7</accession>
<dbReference type="GO" id="GO:0009246">
    <property type="term" value="P:enterobacterial common antigen biosynthetic process"/>
    <property type="evidence" value="ECO:0007669"/>
    <property type="project" value="TreeGrafter"/>
</dbReference>
<dbReference type="Pfam" id="PF01757">
    <property type="entry name" value="Acyl_transf_3"/>
    <property type="match status" value="1"/>
</dbReference>
<keyword evidence="3" id="KW-1003">Cell membrane</keyword>
<organism evidence="9 10">
    <name type="scientific">Allosediminivita pacifica</name>
    <dbReference type="NCBI Taxonomy" id="1267769"/>
    <lineage>
        <taxon>Bacteria</taxon>
        <taxon>Pseudomonadati</taxon>
        <taxon>Pseudomonadota</taxon>
        <taxon>Alphaproteobacteria</taxon>
        <taxon>Rhodobacterales</taxon>
        <taxon>Paracoccaceae</taxon>
        <taxon>Allosediminivita</taxon>
    </lineage>
</organism>
<dbReference type="AlphaFoldDB" id="A0A2T6AFZ7"/>
<reference evidence="9 10" key="1">
    <citation type="submission" date="2018-04" db="EMBL/GenBank/DDBJ databases">
        <title>Genomic Encyclopedia of Archaeal and Bacterial Type Strains, Phase II (KMG-II): from individual species to whole genera.</title>
        <authorList>
            <person name="Goeker M."/>
        </authorList>
    </citation>
    <scope>NUCLEOTIDE SEQUENCE [LARGE SCALE GENOMIC DNA]</scope>
    <source>
        <strain evidence="9 10">DSM 29329</strain>
    </source>
</reference>
<feature type="transmembrane region" description="Helical" evidence="7">
    <location>
        <begin position="180"/>
        <end position="197"/>
    </location>
</feature>
<evidence type="ECO:0000256" key="1">
    <source>
        <dbReference type="ARBA" id="ARBA00004651"/>
    </source>
</evidence>
<dbReference type="RefSeq" id="WP_107978067.1">
    <property type="nucleotide sequence ID" value="NZ_BMEZ01000008.1"/>
</dbReference>
<keyword evidence="6 7" id="KW-0472">Membrane</keyword>
<name>A0A2T6AFZ7_9RHOB</name>
<dbReference type="InterPro" id="IPR002656">
    <property type="entry name" value="Acyl_transf_3_dom"/>
</dbReference>
<evidence type="ECO:0000313" key="10">
    <source>
        <dbReference type="Proteomes" id="UP000244069"/>
    </source>
</evidence>
<proteinExistence type="inferred from homology"/>
<feature type="transmembrane region" description="Helical" evidence="7">
    <location>
        <begin position="35"/>
        <end position="55"/>
    </location>
</feature>
<evidence type="ECO:0000256" key="6">
    <source>
        <dbReference type="ARBA" id="ARBA00023136"/>
    </source>
</evidence>
<feature type="transmembrane region" description="Helical" evidence="7">
    <location>
        <begin position="100"/>
        <end position="120"/>
    </location>
</feature>
<evidence type="ECO:0000256" key="4">
    <source>
        <dbReference type="ARBA" id="ARBA00022692"/>
    </source>
</evidence>
<evidence type="ECO:0000256" key="3">
    <source>
        <dbReference type="ARBA" id="ARBA00022475"/>
    </source>
</evidence>
<feature type="transmembrane region" description="Helical" evidence="7">
    <location>
        <begin position="203"/>
        <end position="221"/>
    </location>
</feature>
<keyword evidence="10" id="KW-1185">Reference proteome</keyword>
<dbReference type="EMBL" id="QBKN01000025">
    <property type="protein sequence ID" value="PTX42753.1"/>
    <property type="molecule type" value="Genomic_DNA"/>
</dbReference>
<dbReference type="GO" id="GO:0005886">
    <property type="term" value="C:plasma membrane"/>
    <property type="evidence" value="ECO:0007669"/>
    <property type="project" value="UniProtKB-SubCell"/>
</dbReference>
<comment type="caution">
    <text evidence="9">The sequence shown here is derived from an EMBL/GenBank/DDBJ whole genome shotgun (WGS) entry which is preliminary data.</text>
</comment>
<dbReference type="PANTHER" id="PTHR40074:SF4">
    <property type="entry name" value="INNER MEMBRANE PROTEIN YCFT"/>
    <property type="match status" value="1"/>
</dbReference>
<comment type="subcellular location">
    <subcellularLocation>
        <location evidence="1">Cell membrane</location>
        <topology evidence="1">Multi-pass membrane protein</topology>
    </subcellularLocation>
</comment>
<dbReference type="GO" id="GO:0016413">
    <property type="term" value="F:O-acetyltransferase activity"/>
    <property type="evidence" value="ECO:0007669"/>
    <property type="project" value="TreeGrafter"/>
</dbReference>
<feature type="domain" description="Acyltransferase 3" evidence="8">
    <location>
        <begin position="1"/>
        <end position="284"/>
    </location>
</feature>
<sequence>MDFARGICIILVLLVHTEAALELGVGDRPEPFRTFNLLFDPYRMPFLMFLSGVLLQRSLKKNLRDNFVGKFSGIFWPFLIWSMVIYVAEGRFDLITVLKTPISAPSLLWYLWFLFAYYIIMTLADRFRVPTLLMVVVPIVLSQFAPSFLRIDRFCYLLTFFALGHLYTTSSFGRYVTRPVALVALALCLVGSFISAFDHPIKYELLFAWAPIGLILFVTHISRHYAPVAPTRPIEWVGRNSIVFYVCHFPVEILFGRHILDGIGSVHLRYVLTFLAAVAAGVLLQKLRANHRIVAGLFDVKVALGGFRRTALASK</sequence>
<dbReference type="Proteomes" id="UP000244069">
    <property type="component" value="Unassembled WGS sequence"/>
</dbReference>
<evidence type="ECO:0000256" key="2">
    <source>
        <dbReference type="ARBA" id="ARBA00007400"/>
    </source>
</evidence>
<dbReference type="OrthoDB" id="9814956at2"/>
<protein>
    <submittedName>
        <fullName evidence="9">Putative membrane protein YcfT</fullName>
    </submittedName>
</protein>
<dbReference type="PANTHER" id="PTHR40074">
    <property type="entry name" value="O-ACETYLTRANSFERASE WECH"/>
    <property type="match status" value="1"/>
</dbReference>
<gene>
    <name evidence="9" type="ORF">C8N44_12549</name>
</gene>
<feature type="transmembrane region" description="Helical" evidence="7">
    <location>
        <begin position="127"/>
        <end position="145"/>
    </location>
</feature>
<comment type="similarity">
    <text evidence="2">Belongs to the acyltransferase 3 family.</text>
</comment>
<keyword evidence="4 7" id="KW-0812">Transmembrane</keyword>
<evidence type="ECO:0000259" key="8">
    <source>
        <dbReference type="Pfam" id="PF01757"/>
    </source>
</evidence>
<evidence type="ECO:0000256" key="5">
    <source>
        <dbReference type="ARBA" id="ARBA00022989"/>
    </source>
</evidence>
<evidence type="ECO:0000313" key="9">
    <source>
        <dbReference type="EMBL" id="PTX42753.1"/>
    </source>
</evidence>
<evidence type="ECO:0000256" key="7">
    <source>
        <dbReference type="SAM" id="Phobius"/>
    </source>
</evidence>
<keyword evidence="5 7" id="KW-1133">Transmembrane helix</keyword>